<protein>
    <submittedName>
        <fullName evidence="1">Uncharacterized protein</fullName>
    </submittedName>
</protein>
<organism evidence="1">
    <name type="scientific">invertebrate metagenome</name>
    <dbReference type="NCBI Taxonomy" id="1711999"/>
    <lineage>
        <taxon>unclassified sequences</taxon>
        <taxon>metagenomes</taxon>
        <taxon>organismal metagenomes</taxon>
    </lineage>
</organism>
<accession>A0A484H4N2</accession>
<name>A0A484H4N2_9ZZZZ</name>
<sequence>MACSTDREVLQLVDMVAFSLEVWLQNTAADTFWLGPHPK</sequence>
<evidence type="ECO:0000313" key="1">
    <source>
        <dbReference type="EMBL" id="VBB68709.1"/>
    </source>
</evidence>
<proteinExistence type="predicted"/>
<dbReference type="AlphaFoldDB" id="A0A484H4N2"/>
<gene>
    <name evidence="1" type="ORF">RIEGSTA812A_PEG_182</name>
</gene>
<reference evidence="1" key="1">
    <citation type="submission" date="2018-10" db="EMBL/GenBank/DDBJ databases">
        <authorList>
            <person name="Gruber-Vodicka H."/>
            <person name="Jaeckle O."/>
        </authorList>
    </citation>
    <scope>NUCLEOTIDE SEQUENCE</scope>
</reference>
<dbReference type="EMBL" id="LR026963">
    <property type="protein sequence ID" value="VBB68709.1"/>
    <property type="molecule type" value="Genomic_DNA"/>
</dbReference>